<feature type="region of interest" description="Disordered" evidence="1">
    <location>
        <begin position="14"/>
        <end position="38"/>
    </location>
</feature>
<organism evidence="2">
    <name type="scientific">marine sediment metagenome</name>
    <dbReference type="NCBI Taxonomy" id="412755"/>
    <lineage>
        <taxon>unclassified sequences</taxon>
        <taxon>metagenomes</taxon>
        <taxon>ecological metagenomes</taxon>
    </lineage>
</organism>
<reference evidence="2" key="1">
    <citation type="journal article" date="2015" name="Nature">
        <title>Complex archaea that bridge the gap between prokaryotes and eukaryotes.</title>
        <authorList>
            <person name="Spang A."/>
            <person name="Saw J.H."/>
            <person name="Jorgensen S.L."/>
            <person name="Zaremba-Niedzwiedzka K."/>
            <person name="Martijn J."/>
            <person name="Lind A.E."/>
            <person name="van Eijk R."/>
            <person name="Schleper C."/>
            <person name="Guy L."/>
            <person name="Ettema T.J."/>
        </authorList>
    </citation>
    <scope>NUCLEOTIDE SEQUENCE</scope>
</reference>
<evidence type="ECO:0000256" key="1">
    <source>
        <dbReference type="SAM" id="MobiDB-lite"/>
    </source>
</evidence>
<gene>
    <name evidence="2" type="ORF">LCGC14_2523880</name>
</gene>
<name>A0A0F9AW06_9ZZZZ</name>
<proteinExistence type="predicted"/>
<accession>A0A0F9AW06</accession>
<feature type="compositionally biased region" description="Basic and acidic residues" evidence="1">
    <location>
        <begin position="26"/>
        <end position="38"/>
    </location>
</feature>
<protein>
    <submittedName>
        <fullName evidence="2">Uncharacterized protein</fullName>
    </submittedName>
</protein>
<sequence>MELKRLLELAGIEPKEGKLKTTKTSKYKEPKADNKVKS</sequence>
<dbReference type="AlphaFoldDB" id="A0A0F9AW06"/>
<evidence type="ECO:0000313" key="2">
    <source>
        <dbReference type="EMBL" id="KKL13630.1"/>
    </source>
</evidence>
<dbReference type="EMBL" id="LAZR01040782">
    <property type="protein sequence ID" value="KKL13630.1"/>
    <property type="molecule type" value="Genomic_DNA"/>
</dbReference>
<feature type="non-terminal residue" evidence="2">
    <location>
        <position position="38"/>
    </location>
</feature>
<comment type="caution">
    <text evidence="2">The sequence shown here is derived from an EMBL/GenBank/DDBJ whole genome shotgun (WGS) entry which is preliminary data.</text>
</comment>